<dbReference type="Gene3D" id="3.30.450.20">
    <property type="entry name" value="PAS domain"/>
    <property type="match status" value="1"/>
</dbReference>
<dbReference type="InterPro" id="IPR013656">
    <property type="entry name" value="PAS_4"/>
</dbReference>
<keyword evidence="4" id="KW-1185">Reference proteome</keyword>
<name>A0ABY7HDM1_9BACT</name>
<dbReference type="Gene3D" id="3.30.750.24">
    <property type="entry name" value="STAS domain"/>
    <property type="match status" value="1"/>
</dbReference>
<accession>A0ABY7HDM1</accession>
<dbReference type="CDD" id="cd00130">
    <property type="entry name" value="PAS"/>
    <property type="match status" value="1"/>
</dbReference>
<evidence type="ECO:0000313" key="4">
    <source>
        <dbReference type="Proteomes" id="UP001164459"/>
    </source>
</evidence>
<proteinExistence type="predicted"/>
<keyword evidence="1" id="KW-0597">Phosphoprotein</keyword>
<dbReference type="SUPFAM" id="SSF55785">
    <property type="entry name" value="PYP-like sensor domain (PAS domain)"/>
    <property type="match status" value="2"/>
</dbReference>
<dbReference type="PROSITE" id="PS50801">
    <property type="entry name" value="STAS"/>
    <property type="match status" value="1"/>
</dbReference>
<dbReference type="Pfam" id="PF01740">
    <property type="entry name" value="STAS"/>
    <property type="match status" value="1"/>
</dbReference>
<dbReference type="InterPro" id="IPR051932">
    <property type="entry name" value="Bact_StressResp_Reg"/>
</dbReference>
<dbReference type="PANTHER" id="PTHR33745">
    <property type="entry name" value="RSBT ANTAGONIST PROTEIN RSBS-RELATED"/>
    <property type="match status" value="1"/>
</dbReference>
<organism evidence="3 4">
    <name type="scientific">Nannocystis punicea</name>
    <dbReference type="NCBI Taxonomy" id="2995304"/>
    <lineage>
        <taxon>Bacteria</taxon>
        <taxon>Pseudomonadati</taxon>
        <taxon>Myxococcota</taxon>
        <taxon>Polyangia</taxon>
        <taxon>Nannocystales</taxon>
        <taxon>Nannocystaceae</taxon>
        <taxon>Nannocystis</taxon>
    </lineage>
</organism>
<dbReference type="SUPFAM" id="SSF52091">
    <property type="entry name" value="SpoIIaa-like"/>
    <property type="match status" value="1"/>
</dbReference>
<reference evidence="3" key="1">
    <citation type="submission" date="2022-11" db="EMBL/GenBank/DDBJ databases">
        <title>Minimal conservation of predation-associated metabolite biosynthetic gene clusters underscores biosynthetic potential of Myxococcota including descriptions for ten novel species: Archangium lansinium sp. nov., Myxococcus landrumus sp. nov., Nannocystis bai.</title>
        <authorList>
            <person name="Ahearne A."/>
            <person name="Stevens C."/>
            <person name="Dowd S."/>
        </authorList>
    </citation>
    <scope>NUCLEOTIDE SEQUENCE</scope>
    <source>
        <strain evidence="3">Fl3</strain>
    </source>
</reference>
<gene>
    <name evidence="3" type="ORF">O0S08_14590</name>
</gene>
<dbReference type="PANTHER" id="PTHR33745:SF3">
    <property type="entry name" value="RSBT CO-ANTAGONIST PROTEIN RSBRC"/>
    <property type="match status" value="1"/>
</dbReference>
<dbReference type="EMBL" id="CP114040">
    <property type="protein sequence ID" value="WAS97372.1"/>
    <property type="molecule type" value="Genomic_DNA"/>
</dbReference>
<dbReference type="InterPro" id="IPR000014">
    <property type="entry name" value="PAS"/>
</dbReference>
<dbReference type="InterPro" id="IPR036513">
    <property type="entry name" value="STAS_dom_sf"/>
</dbReference>
<evidence type="ECO:0000256" key="1">
    <source>
        <dbReference type="ARBA" id="ARBA00022553"/>
    </source>
</evidence>
<dbReference type="NCBIfam" id="TIGR00229">
    <property type="entry name" value="sensory_box"/>
    <property type="match status" value="1"/>
</dbReference>
<dbReference type="CDD" id="cd07041">
    <property type="entry name" value="STAS_RsbR_RsbS_like"/>
    <property type="match status" value="1"/>
</dbReference>
<feature type="domain" description="STAS" evidence="2">
    <location>
        <begin position="250"/>
        <end position="361"/>
    </location>
</feature>
<evidence type="ECO:0000313" key="3">
    <source>
        <dbReference type="EMBL" id="WAS97372.1"/>
    </source>
</evidence>
<dbReference type="Proteomes" id="UP001164459">
    <property type="component" value="Chromosome"/>
</dbReference>
<dbReference type="Pfam" id="PF08448">
    <property type="entry name" value="PAS_4"/>
    <property type="match status" value="1"/>
</dbReference>
<protein>
    <submittedName>
        <fullName evidence="3">PAS domain-containing protein</fullName>
    </submittedName>
</protein>
<dbReference type="RefSeq" id="WP_269039739.1">
    <property type="nucleotide sequence ID" value="NZ_CP114040.1"/>
</dbReference>
<dbReference type="InterPro" id="IPR035965">
    <property type="entry name" value="PAS-like_dom_sf"/>
</dbReference>
<sequence>MDDRTNTAPFVVIELDDVLRITAWNRRAERVFGVGANEAIGGLVREVLPLSDDPDSWGRALVEDSEDPRIRIIARPDGALHFEAWSQLTRDQEGRVIGATVYGHDVTAREREVRRLGIEARMLGVMLDNLDLAVWALDKQSNFVFQRGKALHTCGLQQGQMLGANYFELYGDLPNADDIRRAIAGEASLGLPSEAYDIHWLGWSLPTLDDPELALISVSLDVTDSKRTELELRAKLDLIERQQEVIRQLSTPIIEVWDGVITLPIVGLVDTVRTAEIMDNLLQAVTRTRAKYAILDLTGVEVVDTGTASHLIRMIQAIRLLGADGILTGIHPTIAQTIVSLGVDLTRVAVFAKLRDALMFCLGKLRQRAPERVSPAVAPGT</sequence>
<evidence type="ECO:0000259" key="2">
    <source>
        <dbReference type="PROSITE" id="PS50801"/>
    </source>
</evidence>
<dbReference type="InterPro" id="IPR002645">
    <property type="entry name" value="STAS_dom"/>
</dbReference>